<keyword evidence="1" id="KW-1133">Transmembrane helix</keyword>
<protein>
    <submittedName>
        <fullName evidence="2">Uncharacterized protein</fullName>
    </submittedName>
</protein>
<keyword evidence="3" id="KW-1185">Reference proteome</keyword>
<reference evidence="2" key="1">
    <citation type="submission" date="2023-04" db="EMBL/GenBank/DDBJ databases">
        <title>Complete genome sequence of Temperatibacter marinus.</title>
        <authorList>
            <person name="Rong J.-C."/>
            <person name="Yi M.-L."/>
            <person name="Zhao Q."/>
        </authorList>
    </citation>
    <scope>NUCLEOTIDE SEQUENCE</scope>
    <source>
        <strain evidence="2">NBRC 110045</strain>
    </source>
</reference>
<keyword evidence="1" id="KW-0472">Membrane</keyword>
<dbReference type="Proteomes" id="UP001268683">
    <property type="component" value="Chromosome"/>
</dbReference>
<accession>A0AA52HAG6</accession>
<dbReference type="RefSeq" id="WP_310798558.1">
    <property type="nucleotide sequence ID" value="NZ_CP123872.1"/>
</dbReference>
<evidence type="ECO:0000313" key="2">
    <source>
        <dbReference type="EMBL" id="WND02720.1"/>
    </source>
</evidence>
<name>A0AA52HAG6_9PROT</name>
<organism evidence="2 3">
    <name type="scientific">Temperatibacter marinus</name>
    <dbReference type="NCBI Taxonomy" id="1456591"/>
    <lineage>
        <taxon>Bacteria</taxon>
        <taxon>Pseudomonadati</taxon>
        <taxon>Pseudomonadota</taxon>
        <taxon>Alphaproteobacteria</taxon>
        <taxon>Kordiimonadales</taxon>
        <taxon>Temperatibacteraceae</taxon>
        <taxon>Temperatibacter</taxon>
    </lineage>
</organism>
<proteinExistence type="predicted"/>
<dbReference type="EMBL" id="CP123872">
    <property type="protein sequence ID" value="WND02720.1"/>
    <property type="molecule type" value="Genomic_DNA"/>
</dbReference>
<gene>
    <name evidence="2" type="ORF">QGN29_14305</name>
</gene>
<sequence>MNNLLSKIVMFLVIVTLGYGSYFYYNNLRIDKLSEFKYNLSQDISNSLILTSKIKKQVKTYDRLDHSLNSKATIVLLSNLENSLLKLENKFKTGPDIYENYDTNISNSVNSYLHFKEIDKEISELTIEDTLSTAIDYSKDVANKTLESLNEKYSNNVMGFNQTIELIEELLTEASRNHIILNIDQASTQYGQAIKDIIEANNLLKAAQSNDPHNIASLYENKKKSPFYNLSQDITWMIAKKLNTFKAYKEFDDHYPEGIHTDKAMDIAIAMINSNSMHEYLGFPKDWKIKFVKHAKEGGLPNYKYEIGSTSKDGQYYKITDMLLAIGDVKTSIETGGVIRNEIERIKQKGPQEFYSGTKEKSWGTEWHDPYTLSLIKKDNNWYGKLKFQQKREYYLLAGKATEHVILAFSFDVKARGLTTEKFQHNYKYFLDTAKGLYDYLHRKNLSPKLIPAIAKYDKDMHKNRRG</sequence>
<evidence type="ECO:0000256" key="1">
    <source>
        <dbReference type="SAM" id="Phobius"/>
    </source>
</evidence>
<keyword evidence="1" id="KW-0812">Transmembrane</keyword>
<evidence type="ECO:0000313" key="3">
    <source>
        <dbReference type="Proteomes" id="UP001268683"/>
    </source>
</evidence>
<dbReference type="KEGG" id="tmk:QGN29_14305"/>
<feature type="transmembrane region" description="Helical" evidence="1">
    <location>
        <begin position="6"/>
        <end position="25"/>
    </location>
</feature>
<dbReference type="AlphaFoldDB" id="A0AA52HAG6"/>